<proteinExistence type="predicted"/>
<keyword evidence="3" id="KW-1185">Reference proteome</keyword>
<protein>
    <submittedName>
        <fullName evidence="2">Uncharacterized protein</fullName>
    </submittedName>
</protein>
<evidence type="ECO:0000313" key="2">
    <source>
        <dbReference type="EMBL" id="KZS04152.1"/>
    </source>
</evidence>
<sequence>MGKSTNAGKCFQLVNIMPMLLTPRIHYLIVSLRAIKMKFLFFLDLLFSRLSLQSSTSTYPQGLKRKRAYESEFDDESVNQNSRIKRRRFTVSEISDKSQELSMSVPLTYQAGPSRKRPASAEETSEPGASKKVCKTTIAIQPTRLLRSMGSSEFDKDVFHHKKVDSQSRPAPTNESPNQTAAIPTASSR</sequence>
<dbReference type="EMBL" id="LRGB01003128">
    <property type="protein sequence ID" value="KZS04152.1"/>
    <property type="molecule type" value="Genomic_DNA"/>
</dbReference>
<feature type="region of interest" description="Disordered" evidence="1">
    <location>
        <begin position="108"/>
        <end position="136"/>
    </location>
</feature>
<organism evidence="2 3">
    <name type="scientific">Daphnia magna</name>
    <dbReference type="NCBI Taxonomy" id="35525"/>
    <lineage>
        <taxon>Eukaryota</taxon>
        <taxon>Metazoa</taxon>
        <taxon>Ecdysozoa</taxon>
        <taxon>Arthropoda</taxon>
        <taxon>Crustacea</taxon>
        <taxon>Branchiopoda</taxon>
        <taxon>Diplostraca</taxon>
        <taxon>Cladocera</taxon>
        <taxon>Anomopoda</taxon>
        <taxon>Daphniidae</taxon>
        <taxon>Daphnia</taxon>
    </lineage>
</organism>
<dbReference type="AlphaFoldDB" id="A0A164LIU9"/>
<evidence type="ECO:0000313" key="3">
    <source>
        <dbReference type="Proteomes" id="UP000076858"/>
    </source>
</evidence>
<feature type="region of interest" description="Disordered" evidence="1">
    <location>
        <begin position="157"/>
        <end position="189"/>
    </location>
</feature>
<accession>A0A164LIU9</accession>
<feature type="compositionally biased region" description="Polar residues" evidence="1">
    <location>
        <begin position="167"/>
        <end position="189"/>
    </location>
</feature>
<gene>
    <name evidence="2" type="ORF">APZ42_032954</name>
</gene>
<comment type="caution">
    <text evidence="2">The sequence shown here is derived from an EMBL/GenBank/DDBJ whole genome shotgun (WGS) entry which is preliminary data.</text>
</comment>
<evidence type="ECO:0000256" key="1">
    <source>
        <dbReference type="SAM" id="MobiDB-lite"/>
    </source>
</evidence>
<dbReference type="Proteomes" id="UP000076858">
    <property type="component" value="Unassembled WGS sequence"/>
</dbReference>
<name>A0A164LIU9_9CRUS</name>
<reference evidence="2 3" key="1">
    <citation type="submission" date="2016-03" db="EMBL/GenBank/DDBJ databases">
        <title>EvidentialGene: Evidence-directed Construction of Genes on Genomes.</title>
        <authorList>
            <person name="Gilbert D.G."/>
            <person name="Choi J.-H."/>
            <person name="Mockaitis K."/>
            <person name="Colbourne J."/>
            <person name="Pfrender M."/>
        </authorList>
    </citation>
    <scope>NUCLEOTIDE SEQUENCE [LARGE SCALE GENOMIC DNA]</scope>
    <source>
        <strain evidence="2 3">Xinb3</strain>
        <tissue evidence="2">Complete organism</tissue>
    </source>
</reference>